<evidence type="ECO:0000313" key="2">
    <source>
        <dbReference type="EMBL" id="AXH66779.1"/>
    </source>
</evidence>
<dbReference type="KEGG" id="vg:55609721"/>
<proteinExistence type="predicted"/>
<dbReference type="Proteomes" id="UP000259988">
    <property type="component" value="Segment"/>
</dbReference>
<keyword evidence="3" id="KW-1185">Reference proteome</keyword>
<reference evidence="2 3" key="1">
    <citation type="submission" date="2018-07" db="EMBL/GenBank/DDBJ databases">
        <authorList>
            <person name="Cook J.L."/>
            <person name="Tucker S.D."/>
            <person name="Kassa A.K."/>
            <person name="Jones J.A."/>
            <person name="Khadka D."/>
            <person name="Klug H.M."/>
            <person name="Layton S.R."/>
            <person name="Nayek S."/>
            <person name="Bhuiyan S."/>
            <person name="Kim T."/>
            <person name="Hughes L.E."/>
            <person name="Garlena R.A."/>
            <person name="Russell D.A."/>
            <person name="Pope W.H."/>
            <person name="Jacobs-Sera D."/>
            <person name="Hatfull G.F."/>
        </authorList>
    </citation>
    <scope>NUCLEOTIDE SEQUENCE [LARGE SCALE GENOMIC DNA]</scope>
</reference>
<feature type="region of interest" description="Disordered" evidence="1">
    <location>
        <begin position="1"/>
        <end position="39"/>
    </location>
</feature>
<dbReference type="RefSeq" id="YP_009839468.1">
    <property type="nucleotide sequence ID" value="NC_048721.1"/>
</dbReference>
<evidence type="ECO:0000256" key="1">
    <source>
        <dbReference type="SAM" id="MobiDB-lite"/>
    </source>
</evidence>
<protein>
    <submittedName>
        <fullName evidence="2">Uncharacterized protein</fullName>
    </submittedName>
</protein>
<feature type="compositionally biased region" description="Basic and acidic residues" evidence="1">
    <location>
        <begin position="14"/>
        <end position="39"/>
    </location>
</feature>
<gene>
    <name evidence="2" type="primary">30</name>
    <name evidence="2" type="ORF">SEA_STARPLATINUM_30</name>
</gene>
<name>A0A345M8F8_9CAUD</name>
<accession>A0A345M8F8</accession>
<dbReference type="EMBL" id="MH576965">
    <property type="protein sequence ID" value="AXH66779.1"/>
    <property type="molecule type" value="Genomic_DNA"/>
</dbReference>
<organism evidence="2 3">
    <name type="scientific">Streptomyces phage StarPlatinum</name>
    <dbReference type="NCBI Taxonomy" id="2283265"/>
    <lineage>
        <taxon>Viruses</taxon>
        <taxon>Duplodnaviria</taxon>
        <taxon>Heunggongvirae</taxon>
        <taxon>Uroviricota</taxon>
        <taxon>Caudoviricetes</taxon>
        <taxon>Stanwilliamsviridae</taxon>
        <taxon>Boydwoodruffvirinae</taxon>
        <taxon>Karimacvirus</taxon>
        <taxon>Karimacvirus starplatinum</taxon>
        <taxon>Streptomyces virus StarPlatinum</taxon>
    </lineage>
</organism>
<evidence type="ECO:0000313" key="3">
    <source>
        <dbReference type="Proteomes" id="UP000259988"/>
    </source>
</evidence>
<dbReference type="GeneID" id="55609721"/>
<sequence length="55" mass="6166">MAELGMRRALNSLREQRRDAARAMDKAKRAGDQVGAKRAEREVRRLDAEIANLSG</sequence>